<evidence type="ECO:0000259" key="1">
    <source>
        <dbReference type="PROSITE" id="PS50943"/>
    </source>
</evidence>
<dbReference type="Proteomes" id="UP001551011">
    <property type="component" value="Unassembled WGS sequence"/>
</dbReference>
<gene>
    <name evidence="2" type="ORF">AB0H04_46050</name>
</gene>
<dbReference type="PANTHER" id="PTHR47691:SF3">
    <property type="entry name" value="HTH-TYPE TRANSCRIPTIONAL REGULATOR RV0890C-RELATED"/>
    <property type="match status" value="1"/>
</dbReference>
<dbReference type="SMART" id="SM00530">
    <property type="entry name" value="HTH_XRE"/>
    <property type="match status" value="1"/>
</dbReference>
<proteinExistence type="predicted"/>
<feature type="domain" description="HTH cro/C1-type" evidence="1">
    <location>
        <begin position="19"/>
        <end position="73"/>
    </location>
</feature>
<protein>
    <submittedName>
        <fullName evidence="2">Helix-turn-helix domain-containing protein</fullName>
    </submittedName>
</protein>
<dbReference type="SMART" id="SM00028">
    <property type="entry name" value="TPR"/>
    <property type="match status" value="4"/>
</dbReference>
<name>A0ABV3ARX0_9ACTN</name>
<dbReference type="PANTHER" id="PTHR47691">
    <property type="entry name" value="REGULATOR-RELATED"/>
    <property type="match status" value="1"/>
</dbReference>
<dbReference type="RefSeq" id="WP_234340011.1">
    <property type="nucleotide sequence ID" value="NZ_JBEXDP010000132.1"/>
</dbReference>
<evidence type="ECO:0000313" key="2">
    <source>
        <dbReference type="EMBL" id="MEU5714067.1"/>
    </source>
</evidence>
<dbReference type="InterPro" id="IPR010982">
    <property type="entry name" value="Lambda_DNA-bd_dom_sf"/>
</dbReference>
<dbReference type="Gene3D" id="1.25.40.10">
    <property type="entry name" value="Tetratricopeptide repeat domain"/>
    <property type="match status" value="1"/>
</dbReference>
<dbReference type="EMBL" id="JBFAEG010000071">
    <property type="protein sequence ID" value="MEU5714067.1"/>
    <property type="molecule type" value="Genomic_DNA"/>
</dbReference>
<dbReference type="InterPro" id="IPR011990">
    <property type="entry name" value="TPR-like_helical_dom_sf"/>
</dbReference>
<dbReference type="Pfam" id="PF13560">
    <property type="entry name" value="HTH_31"/>
    <property type="match status" value="1"/>
</dbReference>
<dbReference type="PROSITE" id="PS50943">
    <property type="entry name" value="HTH_CROC1"/>
    <property type="match status" value="1"/>
</dbReference>
<keyword evidence="3" id="KW-1185">Reference proteome</keyword>
<dbReference type="PRINTS" id="PR00364">
    <property type="entry name" value="DISEASERSIST"/>
</dbReference>
<sequence>MAIPELGVGMDKAEFGRLLRAARQRSLLTLESLAEASGVSVRAISDMERGQSLPRQATLSELMDALELAEDERRRFVEAATRRTEQVPRQLPPDLATFRGRTEALTAVHRLSSHVAGRGAHVVISAIGGMAGVGKTTLAVHWAHQVADRFPDGQLYVNLRGFEDSGRPLDPGEALAGFLDALGVPGSSVPRGTEERSALFRERAASRRLIVVLDNARDEEQVRPLLPASAGCLTIITSRSQLSGLAVTEDATLVGLDVWSREEALAALAARIGEERCRAEPRAAAELVELCGFLPLAVAIVGAQVSASPQVPLGPVVRELRESRPRLDALSSGDRRVDVRAVFSWSYRALTPGTARFFRYLALHPGPSVSAEAAASLAGVGTAAARRHLRELISANLLSRDAEGLYVLHDLIRAYGTELFERERDDRVGAETRLLDYLRYNAHWANRLLGRSASDSVGPPAEGAVRVLLDTREEALDWFRREESTVAAALRSLDAPRLLRFRMNLTQDWVTYYSVTGRWTEEIETKRMGLDAALQLDEPAAIARNSADLARALAETGQLDEADRQVESLLGLLERLDPVARAATERSIGWVRGRQKRYAEALHHARRALELYRAQGDEGTAAREMNAVGWYLALLGRYEETVALCEEAVPLLRRHGNVRIEAAARDTMGYARQRLGDLDAAVADYQESLRLYGEAFDGYNQAEVLDHLATAQQERGDRAGARESWLRAADLLSAIHSPRAERMRANAHALDAATAPTAPTEQT</sequence>
<dbReference type="Gene3D" id="3.40.50.300">
    <property type="entry name" value="P-loop containing nucleotide triphosphate hydrolases"/>
    <property type="match status" value="1"/>
</dbReference>
<reference evidence="2 3" key="1">
    <citation type="submission" date="2024-06" db="EMBL/GenBank/DDBJ databases">
        <title>The Natural Products Discovery Center: Release of the First 8490 Sequenced Strains for Exploring Actinobacteria Biosynthetic Diversity.</title>
        <authorList>
            <person name="Kalkreuter E."/>
            <person name="Kautsar S.A."/>
            <person name="Yang D."/>
            <person name="Bader C.D."/>
            <person name="Teijaro C.N."/>
            <person name="Fluegel L."/>
            <person name="Davis C.M."/>
            <person name="Simpson J.R."/>
            <person name="Lauterbach L."/>
            <person name="Steele A.D."/>
            <person name="Gui C."/>
            <person name="Meng S."/>
            <person name="Li G."/>
            <person name="Viehrig K."/>
            <person name="Ye F."/>
            <person name="Su P."/>
            <person name="Kiefer A.F."/>
            <person name="Nichols A."/>
            <person name="Cepeda A.J."/>
            <person name="Yan W."/>
            <person name="Fan B."/>
            <person name="Jiang Y."/>
            <person name="Adhikari A."/>
            <person name="Zheng C.-J."/>
            <person name="Schuster L."/>
            <person name="Cowan T.M."/>
            <person name="Smanski M.J."/>
            <person name="Chevrette M.G."/>
            <person name="De Carvalho L.P.S."/>
            <person name="Shen B."/>
        </authorList>
    </citation>
    <scope>NUCLEOTIDE SEQUENCE [LARGE SCALE GENOMIC DNA]</scope>
    <source>
        <strain evidence="2 3">NPDC020594</strain>
    </source>
</reference>
<organism evidence="2 3">
    <name type="scientific">Streptomyces flaveolus</name>
    <dbReference type="NCBI Taxonomy" id="67297"/>
    <lineage>
        <taxon>Bacteria</taxon>
        <taxon>Bacillati</taxon>
        <taxon>Actinomycetota</taxon>
        <taxon>Actinomycetes</taxon>
        <taxon>Kitasatosporales</taxon>
        <taxon>Streptomycetaceae</taxon>
        <taxon>Streptomyces</taxon>
    </lineage>
</organism>
<dbReference type="InterPro" id="IPR027417">
    <property type="entry name" value="P-loop_NTPase"/>
</dbReference>
<dbReference type="InterPro" id="IPR019734">
    <property type="entry name" value="TPR_rpt"/>
</dbReference>
<evidence type="ECO:0000313" key="3">
    <source>
        <dbReference type="Proteomes" id="UP001551011"/>
    </source>
</evidence>
<comment type="caution">
    <text evidence="2">The sequence shown here is derived from an EMBL/GenBank/DDBJ whole genome shotgun (WGS) entry which is preliminary data.</text>
</comment>
<dbReference type="SUPFAM" id="SSF48452">
    <property type="entry name" value="TPR-like"/>
    <property type="match status" value="1"/>
</dbReference>
<accession>A0ABV3ARX0</accession>
<dbReference type="SUPFAM" id="SSF47413">
    <property type="entry name" value="lambda repressor-like DNA-binding domains"/>
    <property type="match status" value="1"/>
</dbReference>
<dbReference type="CDD" id="cd00093">
    <property type="entry name" value="HTH_XRE"/>
    <property type="match status" value="1"/>
</dbReference>
<dbReference type="SUPFAM" id="SSF52540">
    <property type="entry name" value="P-loop containing nucleoside triphosphate hydrolases"/>
    <property type="match status" value="1"/>
</dbReference>
<dbReference type="InterPro" id="IPR001387">
    <property type="entry name" value="Cro/C1-type_HTH"/>
</dbReference>
<dbReference type="Gene3D" id="1.10.260.40">
    <property type="entry name" value="lambda repressor-like DNA-binding domains"/>
    <property type="match status" value="1"/>
</dbReference>